<dbReference type="eggNOG" id="COG0406">
    <property type="taxonomic scope" value="Bacteria"/>
</dbReference>
<evidence type="ECO:0000256" key="2">
    <source>
        <dbReference type="ARBA" id="ARBA00023235"/>
    </source>
</evidence>
<dbReference type="RefSeq" id="WP_035022583.1">
    <property type="nucleotide sequence ID" value="NZ_KK073877.1"/>
</dbReference>
<gene>
    <name evidence="5" type="ORF">BG36_01890</name>
</gene>
<evidence type="ECO:0000256" key="4">
    <source>
        <dbReference type="PIRSR" id="PIRSR613078-2"/>
    </source>
</evidence>
<dbReference type="InterPro" id="IPR013078">
    <property type="entry name" value="His_Pase_superF_clade-1"/>
</dbReference>
<accession>A0A011U2D4</accession>
<dbReference type="InterPro" id="IPR001345">
    <property type="entry name" value="PG/BPGM_mutase_AS"/>
</dbReference>
<dbReference type="GO" id="GO:0016791">
    <property type="term" value="F:phosphatase activity"/>
    <property type="evidence" value="ECO:0007669"/>
    <property type="project" value="TreeGrafter"/>
</dbReference>
<feature type="binding site" evidence="4">
    <location>
        <begin position="8"/>
        <end position="15"/>
    </location>
    <ligand>
        <name>substrate</name>
    </ligand>
</feature>
<dbReference type="PANTHER" id="PTHR48100">
    <property type="entry name" value="BROAD-SPECIFICITY PHOSPHATASE YOR283W-RELATED"/>
    <property type="match status" value="1"/>
</dbReference>
<organism evidence="5 6">
    <name type="scientific">Aquamicrobium defluvii</name>
    <dbReference type="NCBI Taxonomy" id="69279"/>
    <lineage>
        <taxon>Bacteria</taxon>
        <taxon>Pseudomonadati</taxon>
        <taxon>Pseudomonadota</taxon>
        <taxon>Alphaproteobacteria</taxon>
        <taxon>Hyphomicrobiales</taxon>
        <taxon>Phyllobacteriaceae</taxon>
        <taxon>Aquamicrobium</taxon>
    </lineage>
</organism>
<comment type="caution">
    <text evidence="5">The sequence shown here is derived from an EMBL/GenBank/DDBJ whole genome shotgun (WGS) entry which is preliminary data.</text>
</comment>
<feature type="active site" description="Tele-phosphohistidine intermediate" evidence="3">
    <location>
        <position position="9"/>
    </location>
</feature>
<dbReference type="CDD" id="cd07067">
    <property type="entry name" value="HP_PGM_like"/>
    <property type="match status" value="1"/>
</dbReference>
<dbReference type="InterPro" id="IPR029033">
    <property type="entry name" value="His_PPase_superfam"/>
</dbReference>
<reference evidence="5 6" key="1">
    <citation type="submission" date="2014-02" db="EMBL/GenBank/DDBJ databases">
        <title>Aquamicrobium defluvii Genome sequencing.</title>
        <authorList>
            <person name="Wang X."/>
        </authorList>
    </citation>
    <scope>NUCLEOTIDE SEQUENCE [LARGE SCALE GENOMIC DNA]</scope>
    <source>
        <strain evidence="5 6">W13Z1</strain>
    </source>
</reference>
<sequence length="202" mass="21920">MDRLLIVRHGESEWNAVRRLQGHADINLSARGREQALALRATVQALSPDFVATSDLQRARDTAGLLGFGSAEPVVRLREHDVGHWTGRAIPDLQAECGDDYANWRAGAFTPPGGESWAEFRDRTKCAVSDLASKVSGTLLVVAHGGVVRALLEGFLDIAPHRIIPVGTASLTVLRCRGRSLTSMRLELFNYNPAGPVFDAPD</sequence>
<dbReference type="PROSITE" id="PS00175">
    <property type="entry name" value="PG_MUTASE"/>
    <property type="match status" value="1"/>
</dbReference>
<dbReference type="Pfam" id="PF00300">
    <property type="entry name" value="His_Phos_1"/>
    <property type="match status" value="1"/>
</dbReference>
<protein>
    <submittedName>
        <fullName evidence="5">Phosphatase</fullName>
    </submittedName>
</protein>
<dbReference type="EMBL" id="JENY01000001">
    <property type="protein sequence ID" value="EXL10607.1"/>
    <property type="molecule type" value="Genomic_DNA"/>
</dbReference>
<evidence type="ECO:0000313" key="6">
    <source>
        <dbReference type="Proteomes" id="UP000019849"/>
    </source>
</evidence>
<dbReference type="SMART" id="SM00855">
    <property type="entry name" value="PGAM"/>
    <property type="match status" value="1"/>
</dbReference>
<dbReference type="PATRIC" id="fig|69279.3.peg.381"/>
<proteinExistence type="predicted"/>
<evidence type="ECO:0000313" key="5">
    <source>
        <dbReference type="EMBL" id="EXL10607.1"/>
    </source>
</evidence>
<dbReference type="STRING" id="69279.BG36_01890"/>
<keyword evidence="1" id="KW-0324">Glycolysis</keyword>
<dbReference type="AlphaFoldDB" id="A0A011U2D4"/>
<dbReference type="SUPFAM" id="SSF53254">
    <property type="entry name" value="Phosphoglycerate mutase-like"/>
    <property type="match status" value="1"/>
</dbReference>
<dbReference type="InterPro" id="IPR050275">
    <property type="entry name" value="PGM_Phosphatase"/>
</dbReference>
<dbReference type="Proteomes" id="UP000019849">
    <property type="component" value="Unassembled WGS sequence"/>
</dbReference>
<feature type="binding site" evidence="4">
    <location>
        <position position="58"/>
    </location>
    <ligand>
        <name>substrate</name>
    </ligand>
</feature>
<evidence type="ECO:0000256" key="1">
    <source>
        <dbReference type="ARBA" id="ARBA00023152"/>
    </source>
</evidence>
<dbReference type="HOGENOM" id="CLU_033323_8_4_5"/>
<dbReference type="Gene3D" id="3.40.50.1240">
    <property type="entry name" value="Phosphoglycerate mutase-like"/>
    <property type="match status" value="1"/>
</dbReference>
<dbReference type="GO" id="GO:0005737">
    <property type="term" value="C:cytoplasm"/>
    <property type="evidence" value="ECO:0007669"/>
    <property type="project" value="TreeGrafter"/>
</dbReference>
<evidence type="ECO:0000256" key="3">
    <source>
        <dbReference type="PIRSR" id="PIRSR613078-1"/>
    </source>
</evidence>
<name>A0A011U2D4_9HYPH</name>
<feature type="active site" description="Proton donor/acceptor" evidence="3">
    <location>
        <position position="79"/>
    </location>
</feature>
<dbReference type="PANTHER" id="PTHR48100:SF1">
    <property type="entry name" value="HISTIDINE PHOSPHATASE FAMILY PROTEIN-RELATED"/>
    <property type="match status" value="1"/>
</dbReference>
<keyword evidence="2" id="KW-0413">Isomerase</keyword>